<name>A0ABZ2LT84_9BACT</name>
<evidence type="ECO:0008006" key="4">
    <source>
        <dbReference type="Google" id="ProtNLM"/>
    </source>
</evidence>
<dbReference type="EMBL" id="CP089984">
    <property type="protein sequence ID" value="WXB13063.1"/>
    <property type="molecule type" value="Genomic_DNA"/>
</dbReference>
<sequence length="116" mass="12359">MKFAKVINAVSSATDHLDTDSLLSRVGLARRKSTFEHVMTIVGIFGAGMVVGAGVSMLASPVAPADARRKIGEGVRSVKNEINQGVRHARQELSERTHHAARALDDVARNGAIKTT</sequence>
<organism evidence="2 3">
    <name type="scientific">Pendulispora albinea</name>
    <dbReference type="NCBI Taxonomy" id="2741071"/>
    <lineage>
        <taxon>Bacteria</taxon>
        <taxon>Pseudomonadati</taxon>
        <taxon>Myxococcota</taxon>
        <taxon>Myxococcia</taxon>
        <taxon>Myxococcales</taxon>
        <taxon>Sorangiineae</taxon>
        <taxon>Pendulisporaceae</taxon>
        <taxon>Pendulispora</taxon>
    </lineage>
</organism>
<accession>A0ABZ2LT84</accession>
<feature type="transmembrane region" description="Helical" evidence="1">
    <location>
        <begin position="38"/>
        <end position="60"/>
    </location>
</feature>
<dbReference type="Proteomes" id="UP001370348">
    <property type="component" value="Chromosome"/>
</dbReference>
<dbReference type="RefSeq" id="WP_394822682.1">
    <property type="nucleotide sequence ID" value="NZ_CP089984.1"/>
</dbReference>
<keyword evidence="1" id="KW-0472">Membrane</keyword>
<evidence type="ECO:0000313" key="3">
    <source>
        <dbReference type="Proteomes" id="UP001370348"/>
    </source>
</evidence>
<keyword evidence="1" id="KW-1133">Transmembrane helix</keyword>
<proteinExistence type="predicted"/>
<evidence type="ECO:0000256" key="1">
    <source>
        <dbReference type="SAM" id="Phobius"/>
    </source>
</evidence>
<reference evidence="2 3" key="1">
    <citation type="submission" date="2021-12" db="EMBL/GenBank/DDBJ databases">
        <title>Discovery of the Pendulisporaceae a myxobacterial family with distinct sporulation behavior and unique specialized metabolism.</title>
        <authorList>
            <person name="Garcia R."/>
            <person name="Popoff A."/>
            <person name="Bader C.D."/>
            <person name="Loehr J."/>
            <person name="Walesch S."/>
            <person name="Walt C."/>
            <person name="Boldt J."/>
            <person name="Bunk B."/>
            <person name="Haeckl F.J.F.P.J."/>
            <person name="Gunesch A.P."/>
            <person name="Birkelbach J."/>
            <person name="Nuebel U."/>
            <person name="Pietschmann T."/>
            <person name="Bach T."/>
            <person name="Mueller R."/>
        </authorList>
    </citation>
    <scope>NUCLEOTIDE SEQUENCE [LARGE SCALE GENOMIC DNA]</scope>
    <source>
        <strain evidence="2 3">MSr11954</strain>
    </source>
</reference>
<keyword evidence="3" id="KW-1185">Reference proteome</keyword>
<keyword evidence="1" id="KW-0812">Transmembrane</keyword>
<gene>
    <name evidence="2" type="ORF">LZC94_35080</name>
</gene>
<evidence type="ECO:0000313" key="2">
    <source>
        <dbReference type="EMBL" id="WXB13063.1"/>
    </source>
</evidence>
<protein>
    <recommendedName>
        <fullName evidence="4">YtxH domain-containing protein</fullName>
    </recommendedName>
</protein>